<dbReference type="Pfam" id="PF00620">
    <property type="entry name" value="RhoGAP"/>
    <property type="match status" value="1"/>
</dbReference>
<feature type="domain" description="Rho-GAP" evidence="2">
    <location>
        <begin position="15"/>
        <end position="221"/>
    </location>
</feature>
<keyword evidence="1" id="KW-0472">Membrane</keyword>
<gene>
    <name evidence="3" type="ORF">RFI_06704</name>
</gene>
<sequence>MFKKTNIESFGKEILSLEQVKLPAYEGSIPRVLIELKKRLNQCDGFQKGSYASQFYLFIIIFFINVHKKKHIFHSTMKNDGSQAAIIGLLLKQWFMQLPNPFLSCVEIKIIDMATSVELMPTVSAKFPEPHKSVLLWLWDLLADVLLIASFFLFVLHHSIFSVVVELRQFNEMTTQHLAQGFGPLMTHLTERDVKGPRATKNAMFASRVITFFKRGIEWRLSLREL</sequence>
<reference evidence="3 4" key="1">
    <citation type="journal article" date="2013" name="Curr. Biol.">
        <title>The Genome of the Foraminiferan Reticulomyxa filosa.</title>
        <authorList>
            <person name="Glockner G."/>
            <person name="Hulsmann N."/>
            <person name="Schleicher M."/>
            <person name="Noegel A.A."/>
            <person name="Eichinger L."/>
            <person name="Gallinger C."/>
            <person name="Pawlowski J."/>
            <person name="Sierra R."/>
            <person name="Euteneuer U."/>
            <person name="Pillet L."/>
            <person name="Moustafa A."/>
            <person name="Platzer M."/>
            <person name="Groth M."/>
            <person name="Szafranski K."/>
            <person name="Schliwa M."/>
        </authorList>
    </citation>
    <scope>NUCLEOTIDE SEQUENCE [LARGE SCALE GENOMIC DNA]</scope>
</reference>
<name>X6NWS6_RETFI</name>
<dbReference type="PROSITE" id="PS50238">
    <property type="entry name" value="RHOGAP"/>
    <property type="match status" value="1"/>
</dbReference>
<evidence type="ECO:0000313" key="3">
    <source>
        <dbReference type="EMBL" id="ETO30416.1"/>
    </source>
</evidence>
<organism evidence="3 4">
    <name type="scientific">Reticulomyxa filosa</name>
    <dbReference type="NCBI Taxonomy" id="46433"/>
    <lineage>
        <taxon>Eukaryota</taxon>
        <taxon>Sar</taxon>
        <taxon>Rhizaria</taxon>
        <taxon>Retaria</taxon>
        <taxon>Foraminifera</taxon>
        <taxon>Monothalamids</taxon>
        <taxon>Reticulomyxidae</taxon>
        <taxon>Reticulomyxa</taxon>
    </lineage>
</organism>
<comment type="caution">
    <text evidence="3">The sequence shown here is derived from an EMBL/GenBank/DDBJ whole genome shotgun (WGS) entry which is preliminary data.</text>
</comment>
<evidence type="ECO:0000313" key="4">
    <source>
        <dbReference type="Proteomes" id="UP000023152"/>
    </source>
</evidence>
<dbReference type="InterPro" id="IPR000198">
    <property type="entry name" value="RhoGAP_dom"/>
</dbReference>
<evidence type="ECO:0000256" key="1">
    <source>
        <dbReference type="SAM" id="Phobius"/>
    </source>
</evidence>
<keyword evidence="4" id="KW-1185">Reference proteome</keyword>
<dbReference type="EMBL" id="ASPP01005488">
    <property type="protein sequence ID" value="ETO30416.1"/>
    <property type="molecule type" value="Genomic_DNA"/>
</dbReference>
<evidence type="ECO:0000259" key="2">
    <source>
        <dbReference type="PROSITE" id="PS50238"/>
    </source>
</evidence>
<dbReference type="InterPro" id="IPR008936">
    <property type="entry name" value="Rho_GTPase_activation_prot"/>
</dbReference>
<dbReference type="SUPFAM" id="SSF48350">
    <property type="entry name" value="GTPase activation domain, GAP"/>
    <property type="match status" value="1"/>
</dbReference>
<protein>
    <recommendedName>
        <fullName evidence="2">Rho-GAP domain-containing protein</fullName>
    </recommendedName>
</protein>
<keyword evidence="1" id="KW-1133">Transmembrane helix</keyword>
<dbReference type="GO" id="GO:0007165">
    <property type="term" value="P:signal transduction"/>
    <property type="evidence" value="ECO:0007669"/>
    <property type="project" value="InterPro"/>
</dbReference>
<dbReference type="AlphaFoldDB" id="X6NWS6"/>
<proteinExistence type="predicted"/>
<dbReference type="Proteomes" id="UP000023152">
    <property type="component" value="Unassembled WGS sequence"/>
</dbReference>
<keyword evidence="1" id="KW-0812">Transmembrane</keyword>
<feature type="transmembrane region" description="Helical" evidence="1">
    <location>
        <begin position="49"/>
        <end position="67"/>
    </location>
</feature>
<accession>X6NWS6</accession>
<dbReference type="Gene3D" id="1.10.555.10">
    <property type="entry name" value="Rho GTPase activation protein"/>
    <property type="match status" value="1"/>
</dbReference>
<feature type="transmembrane region" description="Helical" evidence="1">
    <location>
        <begin position="134"/>
        <end position="156"/>
    </location>
</feature>